<feature type="compositionally biased region" description="Low complexity" evidence="1">
    <location>
        <begin position="706"/>
        <end position="746"/>
    </location>
</feature>
<reference evidence="3" key="2">
    <citation type="submission" date="2024-04" db="EMBL/GenBank/DDBJ databases">
        <authorList>
            <person name="Chen Y."/>
            <person name="Shah S."/>
            <person name="Dougan E. K."/>
            <person name="Thang M."/>
            <person name="Chan C."/>
        </authorList>
    </citation>
    <scope>NUCLEOTIDE SEQUENCE [LARGE SCALE GENOMIC DNA]</scope>
</reference>
<proteinExistence type="predicted"/>
<feature type="compositionally biased region" description="Polar residues" evidence="1">
    <location>
        <begin position="572"/>
        <end position="582"/>
    </location>
</feature>
<feature type="region of interest" description="Disordered" evidence="1">
    <location>
        <begin position="831"/>
        <end position="888"/>
    </location>
</feature>
<evidence type="ECO:0000313" key="3">
    <source>
        <dbReference type="EMBL" id="CAL1145106.1"/>
    </source>
</evidence>
<dbReference type="OrthoDB" id="415792at2759"/>
<evidence type="ECO:0000256" key="1">
    <source>
        <dbReference type="SAM" id="MobiDB-lite"/>
    </source>
</evidence>
<feature type="compositionally biased region" description="Polar residues" evidence="1">
    <location>
        <begin position="843"/>
        <end position="855"/>
    </location>
</feature>
<dbReference type="EMBL" id="CAMXCT010001624">
    <property type="protein sequence ID" value="CAI3991731.1"/>
    <property type="molecule type" value="Genomic_DNA"/>
</dbReference>
<feature type="compositionally biased region" description="Basic residues" evidence="1">
    <location>
        <begin position="1264"/>
        <end position="1273"/>
    </location>
</feature>
<evidence type="ECO:0000313" key="4">
    <source>
        <dbReference type="Proteomes" id="UP001152797"/>
    </source>
</evidence>
<name>A0A9P1FXF9_9DINO</name>
<sequence length="1285" mass="145328">MSLSGPQVVLWKLDDRIQSSISGWEALLKEIAWDGTFTQKRVWPRTSTQGLMSRKVREAVFLMLKEATLLRTHINFISDILDTKVNLRVARQAAEDLIHRVDLLVENLGAMSQVMDSISLSKAPSKLRRQLQRKARDREEVVKCYSVVVARHEKYIPIMEELSSALKDATDKLVEARQRGVKYSPKDTGLLDVLTKFYLVLPEEEQTRFTRLKQWLNPFNLFRTRLKIDKLVKADAKDCSFRKVRKMTRSGLWKEFQTCCTERTQQVLGWETNIRIVNMQITKVLDMMGYVKGNLLTRNIRKAFRYTRAVLLGIEQKRSIWIEEEAADMLLGTWKDFQKAVDDEKAGNQKRGATFRQMTEDMYNSVGDRGVRQGLFKELRFDVVKRNAQEELQRGKDEFLALRQLLSSLAGRIAIEEDKFPEFTVEGYDQSKKTTYVLVDTGRCEDEPNRRKASKWECEREGSASLGFKFKKRKFFKSSSPAGCLAEKRDRSTFKDKAKGGTCDAYYKCICVALKMAATEAGRCPKHLLGRLLDDYRSSPPENSMQCVLGYGPPQLRKSPAAIAMQARRTRVNGTGQPTGQPSGHRPLSRVSTASASAPLLLEDARLQRMGSRHSQFSSQLQLQDWSRPQTAFAIQDWNNIGQLAALQDHSRPYTAQDLVAVVERRLGDDAGRGQGEWDMIEARSVRSNSRPGSSHSRQHSPGPPSRSSSKGPGSRRSSKGPGSRSSSKGPSRPISAIGSLALSSAHRPSTSSGALALVDKGRSRRSSKSSRRFSRASRSSRASSHGSHTDDEDPVSPSQKPLKDRKLSSGACLGLGLAAFEHRKSKMLLRSELPEEPKERPNTASRRPSEASSRMSRRTTEVGTPRSKVEEKAPKKGEASSPNSKETKGIFRVHMEAKAKEAFQKRNKGTTVVLGGEDQDPVQLPGHHLLPATVRALDLPTALDMFEHYDKIRAHGSTGLLDRRAFAEMLFAIAQGKEAMTEQWSNAIFDALDFEQRGLLDRDQVLGWEFAMHNNYHSNIRRRFHKVVNDTQVRELLEALAVGSGFRKLEQLLVTKEELWFVVDTGRVPLSRKASDELHAYLSIGHDDEGLDPHEFLNWLFPGRELRTLQQKVDQMRQQQPHVEDLDEEPEPVLQKNYTAPKRPLWENGLKLPIVIEFTIAQNCLAKIHFIEENLEAFSELQLEVTIVLDDTLRETCNKVVAKIGREVCLWDAGTMTPYREDPFETKASSWAWLKKYLMTLCPDAIEASQVAFLKGQKRQLQRMKKASKARRQSSAPIEAPDEP</sequence>
<organism evidence="2">
    <name type="scientific">Cladocopium goreaui</name>
    <dbReference type="NCBI Taxonomy" id="2562237"/>
    <lineage>
        <taxon>Eukaryota</taxon>
        <taxon>Sar</taxon>
        <taxon>Alveolata</taxon>
        <taxon>Dinophyceae</taxon>
        <taxon>Suessiales</taxon>
        <taxon>Symbiodiniaceae</taxon>
        <taxon>Cladocopium</taxon>
    </lineage>
</organism>
<feature type="region of interest" description="Disordered" evidence="1">
    <location>
        <begin position="670"/>
        <end position="807"/>
    </location>
</feature>
<comment type="caution">
    <text evidence="2">The sequence shown here is derived from an EMBL/GenBank/DDBJ whole genome shotgun (WGS) entry which is preliminary data.</text>
</comment>
<feature type="region of interest" description="Disordered" evidence="1">
    <location>
        <begin position="1264"/>
        <end position="1285"/>
    </location>
</feature>
<accession>A0A9P1FXF9</accession>
<evidence type="ECO:0000313" key="2">
    <source>
        <dbReference type="EMBL" id="CAI3991731.1"/>
    </source>
</evidence>
<keyword evidence="4" id="KW-1185">Reference proteome</keyword>
<dbReference type="EMBL" id="CAMXCT030001624">
    <property type="protein sequence ID" value="CAL4779043.1"/>
    <property type="molecule type" value="Genomic_DNA"/>
</dbReference>
<protein>
    <submittedName>
        <fullName evidence="2">Uncharacterized protein</fullName>
    </submittedName>
</protein>
<feature type="compositionally biased region" description="Low complexity" evidence="1">
    <location>
        <begin position="777"/>
        <end position="787"/>
    </location>
</feature>
<reference evidence="2" key="1">
    <citation type="submission" date="2022-10" db="EMBL/GenBank/DDBJ databases">
        <authorList>
            <person name="Chen Y."/>
            <person name="Dougan E. K."/>
            <person name="Chan C."/>
            <person name="Rhodes N."/>
            <person name="Thang M."/>
        </authorList>
    </citation>
    <scope>NUCLEOTIDE SEQUENCE</scope>
</reference>
<dbReference type="Proteomes" id="UP001152797">
    <property type="component" value="Unassembled WGS sequence"/>
</dbReference>
<feature type="region of interest" description="Disordered" evidence="1">
    <location>
        <begin position="572"/>
        <end position="592"/>
    </location>
</feature>
<dbReference type="EMBL" id="CAMXCT020001624">
    <property type="protein sequence ID" value="CAL1145106.1"/>
    <property type="molecule type" value="Genomic_DNA"/>
</dbReference>
<feature type="compositionally biased region" description="Basic and acidic residues" evidence="1">
    <location>
        <begin position="833"/>
        <end position="842"/>
    </location>
</feature>
<gene>
    <name evidence="2" type="ORF">C1SCF055_LOCUS18614</name>
</gene>
<feature type="compositionally biased region" description="Basic residues" evidence="1">
    <location>
        <begin position="763"/>
        <end position="776"/>
    </location>
</feature>
<feature type="compositionally biased region" description="Basic and acidic residues" evidence="1">
    <location>
        <begin position="868"/>
        <end position="879"/>
    </location>
</feature>